<dbReference type="FunFam" id="3.40.50.2300:FF:000328">
    <property type="entry name" value="Two-component system response regulator"/>
    <property type="match status" value="1"/>
</dbReference>
<organism evidence="8 9">
    <name type="scientific">Vibrio cholerae serotype O1 (strain ATCC 39541 / Classical Ogawa 395 / O395)</name>
    <dbReference type="NCBI Taxonomy" id="345073"/>
    <lineage>
        <taxon>Bacteria</taxon>
        <taxon>Pseudomonadati</taxon>
        <taxon>Pseudomonadota</taxon>
        <taxon>Gammaproteobacteria</taxon>
        <taxon>Vibrionales</taxon>
        <taxon>Vibrionaceae</taxon>
        <taxon>Vibrio</taxon>
    </lineage>
</organism>
<dbReference type="Pfam" id="PF13487">
    <property type="entry name" value="HD_5"/>
    <property type="match status" value="1"/>
</dbReference>
<evidence type="ECO:0000259" key="7">
    <source>
        <dbReference type="PROSITE" id="PS51832"/>
    </source>
</evidence>
<gene>
    <name evidence="8" type="ordered locus">VC0395_A0963</name>
</gene>
<dbReference type="GO" id="GO:0000160">
    <property type="term" value="P:phosphorelay signal transduction system"/>
    <property type="evidence" value="ECO:0007669"/>
    <property type="project" value="InterPro"/>
</dbReference>
<dbReference type="PANTHER" id="PTHR45228:SF5">
    <property type="entry name" value="CYCLIC DI-GMP PHOSPHODIESTERASE VC_1348-RELATED"/>
    <property type="match status" value="1"/>
</dbReference>
<proteinExistence type="predicted"/>
<dbReference type="PROSITE" id="PS51832">
    <property type="entry name" value="HD_GYP"/>
    <property type="match status" value="1"/>
</dbReference>
<dbReference type="SUPFAM" id="SSF109604">
    <property type="entry name" value="HD-domain/PDEase-like"/>
    <property type="match status" value="1"/>
</dbReference>
<evidence type="ECO:0000259" key="6">
    <source>
        <dbReference type="PROSITE" id="PS50110"/>
    </source>
</evidence>
<dbReference type="InterPro" id="IPR003607">
    <property type="entry name" value="HD/PDEase_dom"/>
</dbReference>
<dbReference type="GO" id="GO:0009214">
    <property type="term" value="P:cyclic nucleotide catabolic process"/>
    <property type="evidence" value="ECO:0007669"/>
    <property type="project" value="UniProtKB-ARBA"/>
</dbReference>
<dbReference type="Gene3D" id="3.40.50.2300">
    <property type="match status" value="1"/>
</dbReference>
<dbReference type="KEGG" id="vcr:VC395_1467"/>
<sequence>MATANIAIMQNSSTNIAFIERMPSPSLHRILYNLFSKFSYSLSNSCHFNLKCLNFVMNRMFHMSMEDLSQCTILIVDDSPDNIAFMSQGLAQYYRIKAARSGKVALEILAQYPIDLVLLDIVMPEMSGYEVINQIKHNPHTEHIPVIFLTGKSNPEDEQLGFELGAVDYVFKPVSIPLLKSRVHTHLQNKRSKDILLNQNDYLETEVLRRSGELDRMQDAVVFALASLAETRDPETGNHLLRTQHYVKVLAQRLATTDKYRDVLSPTVIDTYFKAAPLHDIGKVGIPDNILLKPGKLTPDEFTTMRNHALLGKLALEKAEKLSGACTALINVAKEIAMGHHEKWDGSGYPLGLKGDDIPLSARLMALADVYDALICRRVYKEPMSHEEAKAIILQGRGSHFDPMVIDAFLIEEQNFIDIAQKFADEESAMVPIQLGQQASG</sequence>
<dbReference type="GO" id="GO:0004112">
    <property type="term" value="F:cyclic-nucleotide phosphodiesterase activity"/>
    <property type="evidence" value="ECO:0007669"/>
    <property type="project" value="UniProtKB-ARBA"/>
</dbReference>
<dbReference type="InterPro" id="IPR011006">
    <property type="entry name" value="CheY-like_superfamily"/>
</dbReference>
<dbReference type="SUPFAM" id="SSF52172">
    <property type="entry name" value="CheY-like"/>
    <property type="match status" value="1"/>
</dbReference>
<dbReference type="SMART" id="SM00448">
    <property type="entry name" value="REC"/>
    <property type="match status" value="1"/>
</dbReference>
<dbReference type="CDD" id="cd19920">
    <property type="entry name" value="REC_PA4781-like"/>
    <property type="match status" value="1"/>
</dbReference>
<feature type="modified residue" description="4-aspartylphosphate" evidence="5">
    <location>
        <position position="120"/>
    </location>
</feature>
<evidence type="ECO:0000313" key="8">
    <source>
        <dbReference type="EMBL" id="ABQ20786.1"/>
    </source>
</evidence>
<comment type="catalytic activity">
    <reaction evidence="4">
        <text>3',3'-c-di-GMP + 2 H2O = 2 GMP + 2 H(+)</text>
        <dbReference type="Rhea" id="RHEA:52928"/>
        <dbReference type="ChEBI" id="CHEBI:15377"/>
        <dbReference type="ChEBI" id="CHEBI:15378"/>
        <dbReference type="ChEBI" id="CHEBI:58115"/>
        <dbReference type="ChEBI" id="CHEBI:58805"/>
    </reaction>
</comment>
<dbReference type="InterPro" id="IPR052020">
    <property type="entry name" value="Cyclic_di-GMP/3'3'-cGAMP_PDE"/>
</dbReference>
<evidence type="ECO:0000256" key="4">
    <source>
        <dbReference type="ARBA" id="ARBA00051065"/>
    </source>
</evidence>
<dbReference type="PATRIC" id="fig|345073.21.peg.1423"/>
<dbReference type="EMBL" id="CP000627">
    <property type="protein sequence ID" value="ABQ20786.1"/>
    <property type="molecule type" value="Genomic_DNA"/>
</dbReference>
<evidence type="ECO:0000256" key="2">
    <source>
        <dbReference type="ARBA" id="ARBA00022636"/>
    </source>
</evidence>
<dbReference type="FunFam" id="1.10.3210.10:FF:000018">
    <property type="entry name" value="Two-component system response regulator"/>
    <property type="match status" value="1"/>
</dbReference>
<feature type="domain" description="Response regulatory" evidence="6">
    <location>
        <begin position="72"/>
        <end position="187"/>
    </location>
</feature>
<reference evidence="8 9" key="1">
    <citation type="submission" date="2007-03" db="EMBL/GenBank/DDBJ databases">
        <authorList>
            <person name="Heidelberg J."/>
        </authorList>
    </citation>
    <scope>NUCLEOTIDE SEQUENCE [LARGE SCALE GENOMIC DNA]</scope>
    <source>
        <strain evidence="9">ATCC 39541 / Classical Ogawa 395 / O395</strain>
    </source>
</reference>
<dbReference type="eggNOG" id="COG3437">
    <property type="taxonomic scope" value="Bacteria"/>
</dbReference>
<dbReference type="AlphaFoldDB" id="A0A0H3AJR5"/>
<keyword evidence="3" id="KW-0378">Hydrolase</keyword>
<protein>
    <submittedName>
        <fullName evidence="8">Response regulator</fullName>
    </submittedName>
</protein>
<name>A0A0H3AJR5_VIBC3</name>
<keyword evidence="1 5" id="KW-0597">Phosphoprotein</keyword>
<dbReference type="KEGG" id="vco:VC0395_A0963"/>
<dbReference type="PROSITE" id="PS50110">
    <property type="entry name" value="RESPONSE_REGULATORY"/>
    <property type="match status" value="1"/>
</dbReference>
<dbReference type="Proteomes" id="UP000000249">
    <property type="component" value="Chromosome 1"/>
</dbReference>
<evidence type="ECO:0000256" key="1">
    <source>
        <dbReference type="ARBA" id="ARBA00022553"/>
    </source>
</evidence>
<feature type="domain" description="HD-GYP" evidence="7">
    <location>
        <begin position="214"/>
        <end position="425"/>
    </location>
</feature>
<dbReference type="Gene3D" id="1.10.3210.10">
    <property type="entry name" value="Hypothetical protein af1432"/>
    <property type="match status" value="1"/>
</dbReference>
<evidence type="ECO:0000256" key="5">
    <source>
        <dbReference type="PROSITE-ProRule" id="PRU00169"/>
    </source>
</evidence>
<dbReference type="Pfam" id="PF00072">
    <property type="entry name" value="Response_reg"/>
    <property type="match status" value="1"/>
</dbReference>
<dbReference type="InterPro" id="IPR001789">
    <property type="entry name" value="Sig_transdc_resp-reg_receiver"/>
</dbReference>
<dbReference type="PANTHER" id="PTHR45228">
    <property type="entry name" value="CYCLIC DI-GMP PHOSPHODIESTERASE TM_0186-RELATED"/>
    <property type="match status" value="1"/>
</dbReference>
<dbReference type="InterPro" id="IPR037522">
    <property type="entry name" value="HD_GYP_dom"/>
</dbReference>
<dbReference type="CDD" id="cd00077">
    <property type="entry name" value="HDc"/>
    <property type="match status" value="1"/>
</dbReference>
<dbReference type="SMART" id="SM00471">
    <property type="entry name" value="HDc"/>
    <property type="match status" value="1"/>
</dbReference>
<keyword evidence="2" id="KW-0973">c-di-GMP</keyword>
<evidence type="ECO:0000313" key="9">
    <source>
        <dbReference type="Proteomes" id="UP000000249"/>
    </source>
</evidence>
<accession>A0A0H3AJR5</accession>
<evidence type="ECO:0000256" key="3">
    <source>
        <dbReference type="ARBA" id="ARBA00022801"/>
    </source>
</evidence>